<name>A0AA36XJV7_9NEIS</name>
<protein>
    <submittedName>
        <fullName evidence="1">Uncharacterized protein</fullName>
    </submittedName>
</protein>
<evidence type="ECO:0000313" key="2">
    <source>
        <dbReference type="Proteomes" id="UP000004982"/>
    </source>
</evidence>
<reference evidence="1 2" key="1">
    <citation type="submission" date="2011-05" db="EMBL/GenBank/DDBJ databases">
        <authorList>
            <person name="Muzny D."/>
            <person name="Qin X."/>
            <person name="Deng J."/>
            <person name="Jiang H."/>
            <person name="Liu Y."/>
            <person name="Qu J."/>
            <person name="Song X.-Z."/>
            <person name="Zhang L."/>
            <person name="Thornton R."/>
            <person name="Coyle M."/>
            <person name="Francisco L."/>
            <person name="Jackson L."/>
            <person name="Javaid M."/>
            <person name="Korchina V."/>
            <person name="Kovar C."/>
            <person name="Mata R."/>
            <person name="Mathew T."/>
            <person name="Ngo R."/>
            <person name="Nguyen L."/>
            <person name="Nguyen N."/>
            <person name="Okwuonu G."/>
            <person name="Ongeri F."/>
            <person name="Pham C."/>
            <person name="Simmons D."/>
            <person name="Wilczek-Boney K."/>
            <person name="Hale W."/>
            <person name="Jakkamsetti A."/>
            <person name="Pham P."/>
            <person name="Ruth R."/>
            <person name="San Lucas F."/>
            <person name="Warren J."/>
            <person name="Zhang J."/>
            <person name="Zhao Z."/>
            <person name="Zhou C."/>
            <person name="Zhu D."/>
            <person name="Lee S."/>
            <person name="Bess C."/>
            <person name="Blankenburg K."/>
            <person name="Forbes L."/>
            <person name="Fu Q."/>
            <person name="Gubbala S."/>
            <person name="Hirani K."/>
            <person name="Jayaseelan J.C."/>
            <person name="Lara F."/>
            <person name="Munidasa M."/>
            <person name="Palculict T."/>
            <person name="Patil S."/>
            <person name="Pu L.-L."/>
            <person name="Saada N."/>
            <person name="Tang L."/>
            <person name="Weissenberger G."/>
            <person name="Zhu Y."/>
            <person name="Hemphill L."/>
            <person name="Shang Y."/>
            <person name="Youmans B."/>
            <person name="Ayvaz T."/>
            <person name="Ross M."/>
            <person name="Santibanez J."/>
            <person name="Aqrawi P."/>
            <person name="Gross S."/>
            <person name="Joshi V."/>
            <person name="Fowler G."/>
            <person name="Nazareth L."/>
            <person name="Reid J."/>
            <person name="Worley K."/>
            <person name="Petrosino J."/>
            <person name="Highlander S."/>
            <person name="Gibbs R."/>
        </authorList>
    </citation>
    <scope>NUCLEOTIDE SEQUENCE [LARGE SCALE GENOMIC DNA]</scope>
    <source>
        <strain evidence="1 2">ATCC 33926</strain>
    </source>
</reference>
<evidence type="ECO:0000313" key="1">
    <source>
        <dbReference type="EMBL" id="EGQ76233.1"/>
    </source>
</evidence>
<organism evidence="1 2">
    <name type="scientific">Neisseria macacae ATCC 33926</name>
    <dbReference type="NCBI Taxonomy" id="997348"/>
    <lineage>
        <taxon>Bacteria</taxon>
        <taxon>Pseudomonadati</taxon>
        <taxon>Pseudomonadota</taxon>
        <taxon>Betaproteobacteria</taxon>
        <taxon>Neisseriales</taxon>
        <taxon>Neisseriaceae</taxon>
        <taxon>Neisseria</taxon>
    </lineage>
</organism>
<dbReference type="AlphaFoldDB" id="A0AA36XJV7"/>
<comment type="caution">
    <text evidence="1">The sequence shown here is derived from an EMBL/GenBank/DDBJ whole genome shotgun (WGS) entry which is preliminary data.</text>
</comment>
<dbReference type="Proteomes" id="UP000004982">
    <property type="component" value="Unassembled WGS sequence"/>
</dbReference>
<sequence length="57" mass="6516">MHYGRLKPIAWALSADNRESFSSFFYSSSSWAKPTLHRVIFSRPAGNQNIVCKKKVV</sequence>
<accession>A0AA36XJV7</accession>
<gene>
    <name evidence="1" type="ORF">HMPREF9418_2094</name>
</gene>
<proteinExistence type="predicted"/>
<dbReference type="EMBL" id="AFQE01000102">
    <property type="protein sequence ID" value="EGQ76233.1"/>
    <property type="molecule type" value="Genomic_DNA"/>
</dbReference>